<evidence type="ECO:0000256" key="1">
    <source>
        <dbReference type="ARBA" id="ARBA00004141"/>
    </source>
</evidence>
<proteinExistence type="predicted"/>
<evidence type="ECO:0000256" key="3">
    <source>
        <dbReference type="ARBA" id="ARBA00022989"/>
    </source>
</evidence>
<evidence type="ECO:0000256" key="5">
    <source>
        <dbReference type="SAM" id="Phobius"/>
    </source>
</evidence>
<sequence length="219" mass="24146">MGFLRATWLEYTRLVIFATVTVFSIVELAVAGNLTYLTDTYYYYYYGFAALAIATAALSLITLPVMIVFDMMTTDVFTSWIITELVWTGFLWILWLATGAAAANQNNEFMGRYGCGYARYSWYGTACHEFQAIQAFAFLNWILLMVYFIILFFMAVLGASKGGHVWTAAVKAAEFGGLSRASIEAPAARTMASATTAPATMAAQHDTTQYPPAGPHQTV</sequence>
<keyword evidence="2 5" id="KW-0812">Transmembrane</keyword>
<organism evidence="7 8">
    <name type="scientific">Fistulina hepatica ATCC 64428</name>
    <dbReference type="NCBI Taxonomy" id="1128425"/>
    <lineage>
        <taxon>Eukaryota</taxon>
        <taxon>Fungi</taxon>
        <taxon>Dikarya</taxon>
        <taxon>Basidiomycota</taxon>
        <taxon>Agaricomycotina</taxon>
        <taxon>Agaricomycetes</taxon>
        <taxon>Agaricomycetidae</taxon>
        <taxon>Agaricales</taxon>
        <taxon>Fistulinaceae</taxon>
        <taxon>Fistulina</taxon>
    </lineage>
</organism>
<dbReference type="Proteomes" id="UP000054144">
    <property type="component" value="Unassembled WGS sequence"/>
</dbReference>
<feature type="transmembrane region" description="Helical" evidence="5">
    <location>
        <begin position="81"/>
        <end position="103"/>
    </location>
</feature>
<protein>
    <recommendedName>
        <fullName evidence="6">MARVEL domain-containing protein</fullName>
    </recommendedName>
</protein>
<gene>
    <name evidence="7" type="ORF">FISHEDRAFT_76211</name>
</gene>
<dbReference type="GO" id="GO:0016020">
    <property type="term" value="C:membrane"/>
    <property type="evidence" value="ECO:0007669"/>
    <property type="project" value="UniProtKB-SubCell"/>
</dbReference>
<keyword evidence="4 5" id="KW-0472">Membrane</keyword>
<evidence type="ECO:0000259" key="6">
    <source>
        <dbReference type="Pfam" id="PF01284"/>
    </source>
</evidence>
<evidence type="ECO:0000256" key="4">
    <source>
        <dbReference type="ARBA" id="ARBA00023136"/>
    </source>
</evidence>
<accession>A0A0D7A587</accession>
<comment type="subcellular location">
    <subcellularLocation>
        <location evidence="1">Membrane</location>
        <topology evidence="1">Multi-pass membrane protein</topology>
    </subcellularLocation>
</comment>
<dbReference type="AlphaFoldDB" id="A0A0D7A587"/>
<feature type="transmembrane region" description="Helical" evidence="5">
    <location>
        <begin position="138"/>
        <end position="157"/>
    </location>
</feature>
<keyword evidence="3 5" id="KW-1133">Transmembrane helix</keyword>
<evidence type="ECO:0000256" key="2">
    <source>
        <dbReference type="ARBA" id="ARBA00022692"/>
    </source>
</evidence>
<evidence type="ECO:0000313" key="8">
    <source>
        <dbReference type="Proteomes" id="UP000054144"/>
    </source>
</evidence>
<dbReference type="EMBL" id="KN882045">
    <property type="protein sequence ID" value="KIY45978.1"/>
    <property type="molecule type" value="Genomic_DNA"/>
</dbReference>
<reference evidence="7 8" key="1">
    <citation type="journal article" date="2015" name="Fungal Genet. Biol.">
        <title>Evolution of novel wood decay mechanisms in Agaricales revealed by the genome sequences of Fistulina hepatica and Cylindrobasidium torrendii.</title>
        <authorList>
            <person name="Floudas D."/>
            <person name="Held B.W."/>
            <person name="Riley R."/>
            <person name="Nagy L.G."/>
            <person name="Koehler G."/>
            <person name="Ransdell A.S."/>
            <person name="Younus H."/>
            <person name="Chow J."/>
            <person name="Chiniquy J."/>
            <person name="Lipzen A."/>
            <person name="Tritt A."/>
            <person name="Sun H."/>
            <person name="Haridas S."/>
            <person name="LaButti K."/>
            <person name="Ohm R.A."/>
            <person name="Kues U."/>
            <person name="Blanchette R.A."/>
            <person name="Grigoriev I.V."/>
            <person name="Minto R.E."/>
            <person name="Hibbett D.S."/>
        </authorList>
    </citation>
    <scope>NUCLEOTIDE SEQUENCE [LARGE SCALE GENOMIC DNA]</scope>
    <source>
        <strain evidence="7 8">ATCC 64428</strain>
    </source>
</reference>
<feature type="transmembrane region" description="Helical" evidence="5">
    <location>
        <begin position="43"/>
        <end position="69"/>
    </location>
</feature>
<evidence type="ECO:0000313" key="7">
    <source>
        <dbReference type="EMBL" id="KIY45978.1"/>
    </source>
</evidence>
<keyword evidence="8" id="KW-1185">Reference proteome</keyword>
<name>A0A0D7A587_9AGAR</name>
<dbReference type="InterPro" id="IPR008253">
    <property type="entry name" value="Marvel"/>
</dbReference>
<feature type="transmembrane region" description="Helical" evidence="5">
    <location>
        <begin position="12"/>
        <end position="31"/>
    </location>
</feature>
<dbReference type="Pfam" id="PF01284">
    <property type="entry name" value="MARVEL"/>
    <property type="match status" value="1"/>
</dbReference>
<feature type="domain" description="MARVEL" evidence="6">
    <location>
        <begin position="19"/>
        <end position="149"/>
    </location>
</feature>
<dbReference type="OrthoDB" id="3364107at2759"/>